<evidence type="ECO:0000256" key="4">
    <source>
        <dbReference type="ARBA" id="ARBA00022722"/>
    </source>
</evidence>
<dbReference type="GO" id="GO:0004222">
    <property type="term" value="F:metalloendopeptidase activity"/>
    <property type="evidence" value="ECO:0007669"/>
    <property type="project" value="InterPro"/>
</dbReference>
<keyword evidence="6 9" id="KW-0255">Endonuclease</keyword>
<evidence type="ECO:0000256" key="6">
    <source>
        <dbReference type="ARBA" id="ARBA00022759"/>
    </source>
</evidence>
<dbReference type="HAMAP" id="MF_00009">
    <property type="entry name" value="Endoribonucl_YbeY"/>
    <property type="match status" value="1"/>
</dbReference>
<organism evidence="10">
    <name type="scientific">Blautia hansenii</name>
    <name type="common">Ruminococcus hansenii</name>
    <dbReference type="NCBI Taxonomy" id="1322"/>
    <lineage>
        <taxon>Bacteria</taxon>
        <taxon>Bacillati</taxon>
        <taxon>Bacillota</taxon>
        <taxon>Clostridia</taxon>
        <taxon>Lachnospirales</taxon>
        <taxon>Lachnospiraceae</taxon>
        <taxon>Blautia</taxon>
    </lineage>
</organism>
<keyword evidence="9" id="KW-0963">Cytoplasm</keyword>
<dbReference type="GO" id="GO:0008270">
    <property type="term" value="F:zinc ion binding"/>
    <property type="evidence" value="ECO:0007669"/>
    <property type="project" value="UniProtKB-UniRule"/>
</dbReference>
<keyword evidence="3 9" id="KW-0698">rRNA processing</keyword>
<keyword evidence="7 9" id="KW-0378">Hydrolase</keyword>
<keyword evidence="2 9" id="KW-0690">Ribosome biogenesis</keyword>
<dbReference type="InterPro" id="IPR023091">
    <property type="entry name" value="MetalPrtase_cat_dom_sf_prd"/>
</dbReference>
<name>A0A6N2V7U0_BLAHA</name>
<dbReference type="Pfam" id="PF02130">
    <property type="entry name" value="YbeY"/>
    <property type="match status" value="1"/>
</dbReference>
<feature type="binding site" evidence="9">
    <location>
        <position position="130"/>
    </location>
    <ligand>
        <name>Zn(2+)</name>
        <dbReference type="ChEBI" id="CHEBI:29105"/>
        <note>catalytic</note>
    </ligand>
</feature>
<dbReference type="GO" id="GO:0006364">
    <property type="term" value="P:rRNA processing"/>
    <property type="evidence" value="ECO:0007669"/>
    <property type="project" value="UniProtKB-UniRule"/>
</dbReference>
<reference evidence="10" key="1">
    <citation type="submission" date="2019-11" db="EMBL/GenBank/DDBJ databases">
        <authorList>
            <person name="Feng L."/>
        </authorList>
    </citation>
    <scope>NUCLEOTIDE SEQUENCE</scope>
    <source>
        <strain evidence="10">BhanseniiLFYP23</strain>
    </source>
</reference>
<accession>A0A6N2V7U0</accession>
<evidence type="ECO:0000256" key="9">
    <source>
        <dbReference type="HAMAP-Rule" id="MF_00009"/>
    </source>
</evidence>
<dbReference type="SUPFAM" id="SSF55486">
    <property type="entry name" value="Metalloproteases ('zincins'), catalytic domain"/>
    <property type="match status" value="1"/>
</dbReference>
<dbReference type="GO" id="GO:0005737">
    <property type="term" value="C:cytoplasm"/>
    <property type="evidence" value="ECO:0007669"/>
    <property type="project" value="UniProtKB-SubCell"/>
</dbReference>
<proteinExistence type="inferred from homology"/>
<keyword evidence="5 9" id="KW-0479">Metal-binding</keyword>
<dbReference type="InterPro" id="IPR020549">
    <property type="entry name" value="YbeY_CS"/>
</dbReference>
<feature type="binding site" evidence="9">
    <location>
        <position position="134"/>
    </location>
    <ligand>
        <name>Zn(2+)</name>
        <dbReference type="ChEBI" id="CHEBI:29105"/>
        <note>catalytic</note>
    </ligand>
</feature>
<dbReference type="EC" id="3.1.-.-" evidence="9"/>
<evidence type="ECO:0000256" key="3">
    <source>
        <dbReference type="ARBA" id="ARBA00022552"/>
    </source>
</evidence>
<comment type="cofactor">
    <cofactor evidence="9">
        <name>Zn(2+)</name>
        <dbReference type="ChEBI" id="CHEBI:29105"/>
    </cofactor>
    <text evidence="9">Binds 1 zinc ion.</text>
</comment>
<evidence type="ECO:0000256" key="7">
    <source>
        <dbReference type="ARBA" id="ARBA00022801"/>
    </source>
</evidence>
<evidence type="ECO:0000256" key="2">
    <source>
        <dbReference type="ARBA" id="ARBA00022517"/>
    </source>
</evidence>
<dbReference type="EMBL" id="CACRSY010000015">
    <property type="protein sequence ID" value="VYT26020.1"/>
    <property type="molecule type" value="Genomic_DNA"/>
</dbReference>
<comment type="subcellular location">
    <subcellularLocation>
        <location evidence="9">Cytoplasm</location>
    </subcellularLocation>
</comment>
<keyword evidence="4 9" id="KW-0540">Nuclease</keyword>
<dbReference type="PANTHER" id="PTHR46986">
    <property type="entry name" value="ENDORIBONUCLEASE YBEY, CHLOROPLASTIC"/>
    <property type="match status" value="1"/>
</dbReference>
<comment type="similarity">
    <text evidence="1 9">Belongs to the endoribonuclease YbeY family.</text>
</comment>
<evidence type="ECO:0000256" key="1">
    <source>
        <dbReference type="ARBA" id="ARBA00010875"/>
    </source>
</evidence>
<dbReference type="GO" id="GO:0004521">
    <property type="term" value="F:RNA endonuclease activity"/>
    <property type="evidence" value="ECO:0007669"/>
    <property type="project" value="UniProtKB-UniRule"/>
</dbReference>
<dbReference type="AlphaFoldDB" id="A0A6N2V7U0"/>
<dbReference type="PANTHER" id="PTHR46986:SF1">
    <property type="entry name" value="ENDORIBONUCLEASE YBEY, CHLOROPLASTIC"/>
    <property type="match status" value="1"/>
</dbReference>
<sequence>MTLNLEMEYEENLDFDYEELAKKVIEAALDYEGCPYETEINLVLTGNEEIQQTNREFRNIDRVTDVLSFPMLDFTAPADFSVAEEDDTCFHPESGELILGDIMICIPRMQEQAESYGHGQIREFAFLIAHSMLHLMGYDHMEPEEAKEMERKQEEILASLGITR</sequence>
<dbReference type="InterPro" id="IPR002036">
    <property type="entry name" value="YbeY"/>
</dbReference>
<comment type="function">
    <text evidence="9">Single strand-specific metallo-endoribonuclease involved in late-stage 70S ribosome quality control and in maturation of the 3' terminus of the 16S rRNA.</text>
</comment>
<dbReference type="PROSITE" id="PS01306">
    <property type="entry name" value="UPF0054"/>
    <property type="match status" value="1"/>
</dbReference>
<evidence type="ECO:0000256" key="8">
    <source>
        <dbReference type="ARBA" id="ARBA00022833"/>
    </source>
</evidence>
<gene>
    <name evidence="9 10" type="primary">ybeY</name>
    <name evidence="10" type="ORF">BHLFYP23_00892</name>
</gene>
<dbReference type="RefSeq" id="WP_004221814.1">
    <property type="nucleotide sequence ID" value="NZ_CACRSY010000015.1"/>
</dbReference>
<protein>
    <recommendedName>
        <fullName evidence="9">Endoribonuclease YbeY</fullName>
        <ecNumber evidence="9">3.1.-.-</ecNumber>
    </recommendedName>
</protein>
<evidence type="ECO:0000313" key="10">
    <source>
        <dbReference type="EMBL" id="VYT26020.1"/>
    </source>
</evidence>
<feature type="binding site" evidence="9">
    <location>
        <position position="140"/>
    </location>
    <ligand>
        <name>Zn(2+)</name>
        <dbReference type="ChEBI" id="CHEBI:29105"/>
        <note>catalytic</note>
    </ligand>
</feature>
<evidence type="ECO:0000256" key="5">
    <source>
        <dbReference type="ARBA" id="ARBA00022723"/>
    </source>
</evidence>
<dbReference type="Gene3D" id="3.40.390.30">
    <property type="entry name" value="Metalloproteases ('zincins'), catalytic domain"/>
    <property type="match status" value="1"/>
</dbReference>
<keyword evidence="8 9" id="KW-0862">Zinc</keyword>
<dbReference type="NCBIfam" id="TIGR00043">
    <property type="entry name" value="rRNA maturation RNase YbeY"/>
    <property type="match status" value="1"/>
</dbReference>